<comment type="similarity">
    <text evidence="1">Belongs to the CRISPR-associated Csm4 family.</text>
</comment>
<evidence type="ECO:0000313" key="6">
    <source>
        <dbReference type="EMBL" id="PWB86120.1"/>
    </source>
</evidence>
<comment type="caution">
    <text evidence="6">The sequence shown here is derived from an EMBL/GenBank/DDBJ whole genome shotgun (WGS) entry which is preliminary data.</text>
</comment>
<reference evidence="6 7" key="1">
    <citation type="submission" date="2017-03" db="EMBL/GenBank/DDBJ databases">
        <title>Genome sequence of Methanobrevibacter wosei.</title>
        <authorList>
            <person name="Poehlein A."/>
            <person name="Seedorf H."/>
            <person name="Daniel R."/>
        </authorList>
    </citation>
    <scope>NUCLEOTIDE SEQUENCE [LARGE SCALE GENOMIC DNA]</scope>
    <source>
        <strain evidence="6 7">DSM 11979</strain>
    </source>
</reference>
<dbReference type="InterPro" id="IPR040932">
    <property type="entry name" value="Csm4_C"/>
</dbReference>
<feature type="domain" description="Csm4 C-terminal" evidence="5">
    <location>
        <begin position="228"/>
        <end position="306"/>
    </location>
</feature>
<evidence type="ECO:0000256" key="4">
    <source>
        <dbReference type="ARBA" id="ARBA00023118"/>
    </source>
</evidence>
<keyword evidence="7" id="KW-1185">Reference proteome</keyword>
<dbReference type="GO" id="GO:0051607">
    <property type="term" value="P:defense response to virus"/>
    <property type="evidence" value="ECO:0007669"/>
    <property type="project" value="UniProtKB-KW"/>
</dbReference>
<evidence type="ECO:0000256" key="2">
    <source>
        <dbReference type="ARBA" id="ARBA00016109"/>
    </source>
</evidence>
<dbReference type="GO" id="GO:0003723">
    <property type="term" value="F:RNA binding"/>
    <property type="evidence" value="ECO:0007669"/>
    <property type="project" value="UniProtKB-KW"/>
</dbReference>
<dbReference type="NCBIfam" id="TIGR01903">
    <property type="entry name" value="cas5_csm4"/>
    <property type="match status" value="1"/>
</dbReference>
<dbReference type="RefSeq" id="WP_116669758.1">
    <property type="nucleotide sequence ID" value="NZ_MZGU01000004.1"/>
</dbReference>
<organism evidence="6 7">
    <name type="scientific">Methanobrevibacter woesei</name>
    <dbReference type="NCBI Taxonomy" id="190976"/>
    <lineage>
        <taxon>Archaea</taxon>
        <taxon>Methanobacteriati</taxon>
        <taxon>Methanobacteriota</taxon>
        <taxon>Methanomada group</taxon>
        <taxon>Methanobacteria</taxon>
        <taxon>Methanobacteriales</taxon>
        <taxon>Methanobacteriaceae</taxon>
        <taxon>Methanobrevibacter</taxon>
    </lineage>
</organism>
<evidence type="ECO:0000256" key="3">
    <source>
        <dbReference type="ARBA" id="ARBA00022884"/>
    </source>
</evidence>
<sequence>MLVYIKPLSLFPKLHSDTLFGAIIYSISELYPDKVDELLDSFRNGEPPFVLTSTFPFIYSQDEKVRFYPKLILNNKKSNEVKNRDVLKEFKKIEYFEEEIFFNLIHGEISENEILNNFDSYYKSGNLLMGKEYSIDNSQKSNILPNNSVNRLTNETEGIFYSEGDNFMNRGLFFFVEFYNNEYEPILKGAIKFLKDRGFGRDISTGKGQFVYEIEDVNLNDLAGNSDGGNFITLSRFIPINEDLKRINEYSSYEIDSKRGRSASGEIRKEVKFFKEGSTFPDYQKFYGKIVDSGKINPAVEYGFAFPLKYNINNLEE</sequence>
<evidence type="ECO:0000259" key="5">
    <source>
        <dbReference type="Pfam" id="PF17953"/>
    </source>
</evidence>
<accession>A0A2U1S7Q0</accession>
<keyword evidence="3" id="KW-0694">RNA-binding</keyword>
<evidence type="ECO:0000313" key="7">
    <source>
        <dbReference type="Proteomes" id="UP000245577"/>
    </source>
</evidence>
<keyword evidence="4" id="KW-0051">Antiviral defense</keyword>
<name>A0A2U1S7Q0_9EURY</name>
<protein>
    <recommendedName>
        <fullName evidence="2">CRISPR system Cms protein Csm4</fullName>
    </recommendedName>
</protein>
<dbReference type="Pfam" id="PF17953">
    <property type="entry name" value="Csm4_C"/>
    <property type="match status" value="1"/>
</dbReference>
<proteinExistence type="inferred from homology"/>
<evidence type="ECO:0000256" key="1">
    <source>
        <dbReference type="ARBA" id="ARBA00005772"/>
    </source>
</evidence>
<gene>
    <name evidence="6" type="ORF">MBBWO_09740</name>
</gene>
<dbReference type="Proteomes" id="UP000245577">
    <property type="component" value="Unassembled WGS sequence"/>
</dbReference>
<dbReference type="OrthoDB" id="86293at2157"/>
<dbReference type="EMBL" id="MZGU01000004">
    <property type="protein sequence ID" value="PWB86120.1"/>
    <property type="molecule type" value="Genomic_DNA"/>
</dbReference>
<dbReference type="InterPro" id="IPR005510">
    <property type="entry name" value="Csm4"/>
</dbReference>
<dbReference type="AlphaFoldDB" id="A0A2U1S7Q0"/>